<gene>
    <name evidence="3" type="ORF">DVH02_12335</name>
</gene>
<dbReference type="InterPro" id="IPR027417">
    <property type="entry name" value="P-loop_NTPase"/>
</dbReference>
<feature type="region of interest" description="Disordered" evidence="1">
    <location>
        <begin position="1"/>
        <end position="34"/>
    </location>
</feature>
<comment type="caution">
    <text evidence="3">The sequence shown here is derived from an EMBL/GenBank/DDBJ whole genome shotgun (WGS) entry which is preliminary data.</text>
</comment>
<dbReference type="InterPro" id="IPR039430">
    <property type="entry name" value="Thymidylate_kin-like_dom"/>
</dbReference>
<evidence type="ECO:0000259" key="2">
    <source>
        <dbReference type="Pfam" id="PF02223"/>
    </source>
</evidence>
<dbReference type="Pfam" id="PF02223">
    <property type="entry name" value="Thymidylate_kin"/>
    <property type="match status" value="1"/>
</dbReference>
<organism evidence="3 4">
    <name type="scientific">Streptomyces corynorhini</name>
    <dbReference type="NCBI Taxonomy" id="2282652"/>
    <lineage>
        <taxon>Bacteria</taxon>
        <taxon>Bacillati</taxon>
        <taxon>Actinomycetota</taxon>
        <taxon>Actinomycetes</taxon>
        <taxon>Kitasatosporales</taxon>
        <taxon>Streptomycetaceae</taxon>
        <taxon>Streptomyces</taxon>
    </lineage>
</organism>
<accession>A0A370BBV2</accession>
<dbReference type="SUPFAM" id="SSF52540">
    <property type="entry name" value="P-loop containing nucleoside triphosphate hydrolases"/>
    <property type="match status" value="1"/>
</dbReference>
<keyword evidence="4" id="KW-1185">Reference proteome</keyword>
<dbReference type="Proteomes" id="UP000253741">
    <property type="component" value="Unassembled WGS sequence"/>
</dbReference>
<evidence type="ECO:0000313" key="3">
    <source>
        <dbReference type="EMBL" id="RDG37859.1"/>
    </source>
</evidence>
<proteinExistence type="predicted"/>
<dbReference type="AlphaFoldDB" id="A0A370BBV2"/>
<name>A0A370BBV2_9ACTN</name>
<evidence type="ECO:0000256" key="1">
    <source>
        <dbReference type="SAM" id="MobiDB-lite"/>
    </source>
</evidence>
<reference evidence="3 4" key="1">
    <citation type="submission" date="2018-07" db="EMBL/GenBank/DDBJ databases">
        <title>Streptomyces species from bats.</title>
        <authorList>
            <person name="Dunlap C."/>
        </authorList>
    </citation>
    <scope>NUCLEOTIDE SEQUENCE [LARGE SCALE GENOMIC DNA]</scope>
    <source>
        <strain evidence="3 4">AC230</strain>
    </source>
</reference>
<feature type="compositionally biased region" description="Low complexity" evidence="1">
    <location>
        <begin position="1"/>
        <end position="20"/>
    </location>
</feature>
<feature type="domain" description="Thymidylate kinase-like" evidence="2">
    <location>
        <begin position="49"/>
        <end position="212"/>
    </location>
</feature>
<evidence type="ECO:0000313" key="4">
    <source>
        <dbReference type="Proteomes" id="UP000253741"/>
    </source>
</evidence>
<dbReference type="Gene3D" id="3.40.50.300">
    <property type="entry name" value="P-loop containing nucleotide triphosphate hydrolases"/>
    <property type="match status" value="1"/>
</dbReference>
<protein>
    <recommendedName>
        <fullName evidence="2">Thymidylate kinase-like domain-containing protein</fullName>
    </recommendedName>
</protein>
<sequence>MLHLPAQPCSTAPSSPTAPSRSPPAESPSSSAGWSLNRPARGEYVLLALEGIAGAGKSTLRDRLLKDTPTEGIALSHIGQFSWLSRPATHTLIRLRAGHAGNADQAVEAARQDLVLHARFNLAPALAQGPVLADRFTLSTVCLLALLHQQPVDKYVHHLVELDSARPQLTLLLTTASDICQARVSRRATARRFNEYPEAAGRLTDLYHEAANAWTKTTGLPVLHHPCTTRADLDTLAAACMDYLRAASGPTFPTTEVSR</sequence>
<dbReference type="EMBL" id="QQNA01000084">
    <property type="protein sequence ID" value="RDG37859.1"/>
    <property type="molecule type" value="Genomic_DNA"/>
</dbReference>